<dbReference type="PANTHER" id="PTHR21089">
    <property type="entry name" value="SHIKIMATE DEHYDROGENASE"/>
    <property type="match status" value="1"/>
</dbReference>
<comment type="catalytic activity">
    <reaction evidence="7 8">
        <text>shikimate + NADP(+) = 3-dehydroshikimate + NADPH + H(+)</text>
        <dbReference type="Rhea" id="RHEA:17737"/>
        <dbReference type="ChEBI" id="CHEBI:15378"/>
        <dbReference type="ChEBI" id="CHEBI:16630"/>
        <dbReference type="ChEBI" id="CHEBI:36208"/>
        <dbReference type="ChEBI" id="CHEBI:57783"/>
        <dbReference type="ChEBI" id="CHEBI:58349"/>
        <dbReference type="EC" id="1.1.1.25"/>
    </reaction>
</comment>
<evidence type="ECO:0000256" key="8">
    <source>
        <dbReference type="HAMAP-Rule" id="MF_00222"/>
    </source>
</evidence>
<dbReference type="Pfam" id="PF18317">
    <property type="entry name" value="SDH_C"/>
    <property type="match status" value="1"/>
</dbReference>
<evidence type="ECO:0000256" key="5">
    <source>
        <dbReference type="ARBA" id="ARBA00023002"/>
    </source>
</evidence>
<reference evidence="12 13" key="1">
    <citation type="submission" date="2017-09" db="EMBL/GenBank/DDBJ databases">
        <title>Depth-based differentiation of microbial function through sediment-hosted aquifers and enrichment of novel symbionts in the deep terrestrial subsurface.</title>
        <authorList>
            <person name="Probst A.J."/>
            <person name="Ladd B."/>
            <person name="Jarett J.K."/>
            <person name="Geller-Mcgrath D.E."/>
            <person name="Sieber C.M."/>
            <person name="Emerson J.B."/>
            <person name="Anantharaman K."/>
            <person name="Thomas B.C."/>
            <person name="Malmstrom R."/>
            <person name="Stieglmeier M."/>
            <person name="Klingl A."/>
            <person name="Woyke T."/>
            <person name="Ryan C.M."/>
            <person name="Banfield J.F."/>
        </authorList>
    </citation>
    <scope>NUCLEOTIDE SEQUENCE [LARGE SCALE GENOMIC DNA]</scope>
    <source>
        <strain evidence="12">CG12_big_fil_rev_8_21_14_0_65_43_15</strain>
    </source>
</reference>
<sequence>MPINGKTKIYGIIGHPIEHTLSPAMQNAAFMALGINGVYVPFEVKPDDLGKSIKSFLLTGVCGFNVTVPHKISCMKFLDKIDDSAKAIGAVNTVKIVNKKLFGFNTDGIGFLRSLKEDLKIDPKNKNIFVIGSGGASRAVVWTLAKAGAKSIVVVDKINQKALELASTCSFAGDVKSIDCGDNWASCVSGADILINASPIGMKDTDLSPIDIKLLHKRLVIFDLIYNKHTKLVKNAKAKGLKACGGFGMLLYQGVEAFEIWTGQKPPVAIMRNALISQFSLRGPRNVRWWA</sequence>
<dbReference type="EC" id="1.1.1.25" evidence="2 8"/>
<comment type="pathway">
    <text evidence="1 8">Metabolic intermediate biosynthesis; chorismate biosynthesis; chorismate from D-erythrose 4-phosphate and phosphoenolpyruvate: step 4/7.</text>
</comment>
<dbReference type="InterPro" id="IPR006151">
    <property type="entry name" value="Shikm_DH/Glu-tRNA_Rdtase"/>
</dbReference>
<dbReference type="Gene3D" id="3.40.50.10860">
    <property type="entry name" value="Leucine Dehydrogenase, chain A, domain 1"/>
    <property type="match status" value="1"/>
</dbReference>
<evidence type="ECO:0000313" key="12">
    <source>
        <dbReference type="EMBL" id="PIW66577.1"/>
    </source>
</evidence>
<dbReference type="SUPFAM" id="SSF53223">
    <property type="entry name" value="Aminoacid dehydrogenase-like, N-terminal domain"/>
    <property type="match status" value="1"/>
</dbReference>
<feature type="binding site" evidence="8">
    <location>
        <position position="67"/>
    </location>
    <ligand>
        <name>shikimate</name>
        <dbReference type="ChEBI" id="CHEBI:36208"/>
    </ligand>
</feature>
<dbReference type="CDD" id="cd01065">
    <property type="entry name" value="NAD_bind_Shikimate_DH"/>
    <property type="match status" value="1"/>
</dbReference>
<evidence type="ECO:0000259" key="10">
    <source>
        <dbReference type="Pfam" id="PF08501"/>
    </source>
</evidence>
<feature type="binding site" evidence="8">
    <location>
        <position position="92"/>
    </location>
    <ligand>
        <name>shikimate</name>
        <dbReference type="ChEBI" id="CHEBI:36208"/>
    </ligand>
</feature>
<dbReference type="HAMAP" id="MF_00222">
    <property type="entry name" value="Shikimate_DH_AroE"/>
    <property type="match status" value="1"/>
</dbReference>
<comment type="subunit">
    <text evidence="8">Homodimer.</text>
</comment>
<dbReference type="GO" id="GO:0009073">
    <property type="term" value="P:aromatic amino acid family biosynthetic process"/>
    <property type="evidence" value="ECO:0007669"/>
    <property type="project" value="UniProtKB-KW"/>
</dbReference>
<evidence type="ECO:0000256" key="2">
    <source>
        <dbReference type="ARBA" id="ARBA00012962"/>
    </source>
</evidence>
<feature type="binding site" evidence="8">
    <location>
        <position position="246"/>
    </location>
    <ligand>
        <name>NADP(+)</name>
        <dbReference type="ChEBI" id="CHEBI:58349"/>
    </ligand>
</feature>
<accession>A0A2J0LRV6</accession>
<keyword evidence="4 8" id="KW-0521">NADP</keyword>
<comment type="caution">
    <text evidence="12">The sequence shown here is derived from an EMBL/GenBank/DDBJ whole genome shotgun (WGS) entry which is preliminary data.</text>
</comment>
<evidence type="ECO:0000256" key="6">
    <source>
        <dbReference type="ARBA" id="ARBA00023141"/>
    </source>
</evidence>
<dbReference type="UniPathway" id="UPA00053">
    <property type="reaction ID" value="UER00087"/>
</dbReference>
<dbReference type="Gene3D" id="3.40.50.720">
    <property type="entry name" value="NAD(P)-binding Rossmann-like Domain"/>
    <property type="match status" value="1"/>
</dbReference>
<feature type="domain" description="Shikimate dehydrogenase substrate binding N-terminal" evidence="10">
    <location>
        <begin position="12"/>
        <end position="94"/>
    </location>
</feature>
<dbReference type="Pfam" id="PF01488">
    <property type="entry name" value="Shikimate_DH"/>
    <property type="match status" value="1"/>
</dbReference>
<dbReference type="InterPro" id="IPR011342">
    <property type="entry name" value="Shikimate_DH"/>
</dbReference>
<organism evidence="12 13">
    <name type="scientific">Candidatus Taenaricola geysiri</name>
    <dbReference type="NCBI Taxonomy" id="1974752"/>
    <lineage>
        <taxon>Bacteria</taxon>
        <taxon>Pseudomonadati</taxon>
        <taxon>Candidatus Omnitrophota</taxon>
        <taxon>Candidatus Taenaricola</taxon>
    </lineage>
</organism>
<dbReference type="InterPro" id="IPR013708">
    <property type="entry name" value="Shikimate_DH-bd_N"/>
</dbReference>
<dbReference type="InterPro" id="IPR041121">
    <property type="entry name" value="SDH_C"/>
</dbReference>
<feature type="binding site" evidence="8">
    <location>
        <begin position="20"/>
        <end position="22"/>
    </location>
    <ligand>
        <name>shikimate</name>
        <dbReference type="ChEBI" id="CHEBI:36208"/>
    </ligand>
</feature>
<evidence type="ECO:0000259" key="11">
    <source>
        <dbReference type="Pfam" id="PF18317"/>
    </source>
</evidence>
<dbReference type="InterPro" id="IPR022893">
    <property type="entry name" value="Shikimate_DH_fam"/>
</dbReference>
<keyword evidence="6 8" id="KW-0057">Aromatic amino acid biosynthesis</keyword>
<feature type="active site" description="Proton acceptor" evidence="8">
    <location>
        <position position="71"/>
    </location>
</feature>
<proteinExistence type="inferred from homology"/>
<feature type="domain" description="Quinate/shikimate 5-dehydrogenase/glutamyl-tRNA reductase" evidence="9">
    <location>
        <begin position="122"/>
        <end position="197"/>
    </location>
</feature>
<dbReference type="AlphaFoldDB" id="A0A2J0LRV6"/>
<keyword evidence="3 8" id="KW-0028">Amino-acid biosynthesis</keyword>
<evidence type="ECO:0000259" key="9">
    <source>
        <dbReference type="Pfam" id="PF01488"/>
    </source>
</evidence>
<evidence type="ECO:0000256" key="4">
    <source>
        <dbReference type="ARBA" id="ARBA00022857"/>
    </source>
</evidence>
<protein>
    <recommendedName>
        <fullName evidence="2 8">Shikimate dehydrogenase (NADP(+))</fullName>
        <shortName evidence="8">SDH</shortName>
        <ecNumber evidence="2 8">1.1.1.25</ecNumber>
    </recommendedName>
</protein>
<dbReference type="GO" id="GO:0050661">
    <property type="term" value="F:NADP binding"/>
    <property type="evidence" value="ECO:0007669"/>
    <property type="project" value="InterPro"/>
</dbReference>
<dbReference type="Pfam" id="PF08501">
    <property type="entry name" value="Shikimate_dh_N"/>
    <property type="match status" value="1"/>
</dbReference>
<dbReference type="GO" id="GO:0004764">
    <property type="term" value="F:shikimate 3-dehydrogenase (NADP+) activity"/>
    <property type="evidence" value="ECO:0007669"/>
    <property type="project" value="UniProtKB-UniRule"/>
</dbReference>
<feature type="binding site" evidence="8">
    <location>
        <position position="83"/>
    </location>
    <ligand>
        <name>NADP(+)</name>
        <dbReference type="ChEBI" id="CHEBI:58349"/>
    </ligand>
</feature>
<feature type="binding site" evidence="8">
    <location>
        <position position="224"/>
    </location>
    <ligand>
        <name>NADP(+)</name>
        <dbReference type="ChEBI" id="CHEBI:58349"/>
    </ligand>
</feature>
<dbReference type="InterPro" id="IPR046346">
    <property type="entry name" value="Aminoacid_DH-like_N_sf"/>
</dbReference>
<feature type="binding site" evidence="8">
    <location>
        <position position="107"/>
    </location>
    <ligand>
        <name>shikimate</name>
        <dbReference type="ChEBI" id="CHEBI:36208"/>
    </ligand>
</feature>
<evidence type="ECO:0000313" key="13">
    <source>
        <dbReference type="Proteomes" id="UP000231267"/>
    </source>
</evidence>
<dbReference type="GO" id="GO:0009423">
    <property type="term" value="P:chorismate biosynthetic process"/>
    <property type="evidence" value="ECO:0007669"/>
    <property type="project" value="UniProtKB-UniRule"/>
</dbReference>
<evidence type="ECO:0000256" key="1">
    <source>
        <dbReference type="ARBA" id="ARBA00004871"/>
    </source>
</evidence>
<comment type="caution">
    <text evidence="8">Lacks conserved residue(s) required for the propagation of feature annotation.</text>
</comment>
<keyword evidence="5 8" id="KW-0560">Oxidoreductase</keyword>
<name>A0A2J0LRV6_9BACT</name>
<dbReference type="NCBIfam" id="TIGR00507">
    <property type="entry name" value="aroE"/>
    <property type="match status" value="1"/>
</dbReference>
<comment type="function">
    <text evidence="8">Involved in the biosynthesis of the chorismate, which leads to the biosynthesis of aromatic amino acids. Catalyzes the reversible NADPH linked reduction of 3-dehydroshikimate (DHSA) to yield shikimate (SA).</text>
</comment>
<evidence type="ECO:0000256" key="3">
    <source>
        <dbReference type="ARBA" id="ARBA00022605"/>
    </source>
</evidence>
<dbReference type="PANTHER" id="PTHR21089:SF1">
    <property type="entry name" value="BIFUNCTIONAL 3-DEHYDROQUINATE DEHYDRATASE_SHIKIMATE DEHYDROGENASE, CHLOROPLASTIC"/>
    <property type="match status" value="1"/>
</dbReference>
<dbReference type="GO" id="GO:0008652">
    <property type="term" value="P:amino acid biosynthetic process"/>
    <property type="evidence" value="ECO:0007669"/>
    <property type="project" value="UniProtKB-KW"/>
</dbReference>
<evidence type="ECO:0000256" key="7">
    <source>
        <dbReference type="ARBA" id="ARBA00049442"/>
    </source>
</evidence>
<feature type="binding site" evidence="8">
    <location>
        <position position="253"/>
    </location>
    <ligand>
        <name>shikimate</name>
        <dbReference type="ChEBI" id="CHEBI:36208"/>
    </ligand>
</feature>
<feature type="binding site" evidence="8">
    <location>
        <position position="226"/>
    </location>
    <ligand>
        <name>shikimate</name>
        <dbReference type="ChEBI" id="CHEBI:36208"/>
    </ligand>
</feature>
<dbReference type="SUPFAM" id="SSF51735">
    <property type="entry name" value="NAD(P)-binding Rossmann-fold domains"/>
    <property type="match status" value="1"/>
</dbReference>
<feature type="binding site" evidence="8">
    <location>
        <begin position="132"/>
        <end position="136"/>
    </location>
    <ligand>
        <name>NADP(+)</name>
        <dbReference type="ChEBI" id="CHEBI:58349"/>
    </ligand>
</feature>
<feature type="domain" description="SDH C-terminal" evidence="11">
    <location>
        <begin position="246"/>
        <end position="275"/>
    </location>
</feature>
<dbReference type="EMBL" id="PFGP01000056">
    <property type="protein sequence ID" value="PIW66577.1"/>
    <property type="molecule type" value="Genomic_DNA"/>
</dbReference>
<dbReference type="Proteomes" id="UP000231267">
    <property type="component" value="Unassembled WGS sequence"/>
</dbReference>
<gene>
    <name evidence="8 12" type="primary">aroE</name>
    <name evidence="12" type="ORF">COW11_02605</name>
</gene>
<dbReference type="InterPro" id="IPR036291">
    <property type="entry name" value="NAD(P)-bd_dom_sf"/>
</dbReference>
<dbReference type="GO" id="GO:0019632">
    <property type="term" value="P:shikimate metabolic process"/>
    <property type="evidence" value="ECO:0007669"/>
    <property type="project" value="InterPro"/>
</dbReference>
<dbReference type="NCBIfam" id="NF001319">
    <property type="entry name" value="PRK00258.3-3"/>
    <property type="match status" value="1"/>
</dbReference>
<comment type="similarity">
    <text evidence="8">Belongs to the shikimate dehydrogenase family.</text>
</comment>